<evidence type="ECO:0000256" key="6">
    <source>
        <dbReference type="ARBA" id="ARBA00023136"/>
    </source>
</evidence>
<keyword evidence="6 7" id="KW-0472">Membrane</keyword>
<feature type="transmembrane region" description="Helical" evidence="7">
    <location>
        <begin position="424"/>
        <end position="447"/>
    </location>
</feature>
<feature type="transmembrane region" description="Helical" evidence="7">
    <location>
        <begin position="287"/>
        <end position="311"/>
    </location>
</feature>
<reference evidence="9" key="1">
    <citation type="submission" date="2017-02" db="EMBL/GenBank/DDBJ databases">
        <authorList>
            <person name="Regsiter A."/>
            <person name="William W."/>
        </authorList>
    </citation>
    <scope>NUCLEOTIDE SEQUENCE</scope>
    <source>
        <strain evidence="9">Bib</strain>
    </source>
</reference>
<evidence type="ECO:0000256" key="3">
    <source>
        <dbReference type="ARBA" id="ARBA00022475"/>
    </source>
</evidence>
<keyword evidence="3" id="KW-1003">Cell membrane</keyword>
<dbReference type="PROSITE" id="PS51257">
    <property type="entry name" value="PROKAR_LIPOPROTEIN"/>
    <property type="match status" value="1"/>
</dbReference>
<keyword evidence="2 7" id="KW-0813">Transport</keyword>
<comment type="subcellular location">
    <subcellularLocation>
        <location evidence="1 7">Cell membrane</location>
        <topology evidence="1 7">Multi-pass membrane protein</topology>
    </subcellularLocation>
</comment>
<feature type="transmembrane region" description="Helical" evidence="7">
    <location>
        <begin position="323"/>
        <end position="346"/>
    </location>
</feature>
<dbReference type="InterPro" id="IPR035906">
    <property type="entry name" value="MetI-like_sf"/>
</dbReference>
<dbReference type="PANTHER" id="PTHR30465:SF0">
    <property type="entry name" value="OLIGOPEPTIDE TRANSPORT SYSTEM PERMEASE PROTEIN APPB"/>
    <property type="match status" value="1"/>
</dbReference>
<dbReference type="InterPro" id="IPR000515">
    <property type="entry name" value="MetI-like"/>
</dbReference>
<dbReference type="EMBL" id="FWDM01000037">
    <property type="protein sequence ID" value="SLM15527.1"/>
    <property type="molecule type" value="Genomic_DNA"/>
</dbReference>
<keyword evidence="5 7" id="KW-1133">Transmembrane helix</keyword>
<dbReference type="PANTHER" id="PTHR30465">
    <property type="entry name" value="INNER MEMBRANE ABC TRANSPORTER"/>
    <property type="match status" value="1"/>
</dbReference>
<dbReference type="CDD" id="cd06261">
    <property type="entry name" value="TM_PBP2"/>
    <property type="match status" value="1"/>
</dbReference>
<keyword evidence="4 7" id="KW-0812">Transmembrane</keyword>
<protein>
    <submittedName>
        <fullName evidence="9">ABC transporter, permease protein</fullName>
    </submittedName>
</protein>
<evidence type="ECO:0000256" key="4">
    <source>
        <dbReference type="ARBA" id="ARBA00022692"/>
    </source>
</evidence>
<dbReference type="SUPFAM" id="SSF161098">
    <property type="entry name" value="MetI-like"/>
    <property type="match status" value="1"/>
</dbReference>
<dbReference type="GO" id="GO:0005886">
    <property type="term" value="C:plasma membrane"/>
    <property type="evidence" value="ECO:0007669"/>
    <property type="project" value="UniProtKB-SubCell"/>
</dbReference>
<feature type="domain" description="ABC transmembrane type-1" evidence="8">
    <location>
        <begin position="285"/>
        <end position="485"/>
    </location>
</feature>
<accession>A0A3P3XLH0</accession>
<proteinExistence type="inferred from homology"/>
<evidence type="ECO:0000313" key="9">
    <source>
        <dbReference type="EMBL" id="SLM15527.1"/>
    </source>
</evidence>
<dbReference type="Pfam" id="PF00528">
    <property type="entry name" value="BPD_transp_1"/>
    <property type="match status" value="1"/>
</dbReference>
<evidence type="ECO:0000256" key="7">
    <source>
        <dbReference type="RuleBase" id="RU363032"/>
    </source>
</evidence>
<evidence type="ECO:0000256" key="2">
    <source>
        <dbReference type="ARBA" id="ARBA00022448"/>
    </source>
</evidence>
<comment type="similarity">
    <text evidence="7">Belongs to the binding-protein-dependent transport system permease family.</text>
</comment>
<dbReference type="PROSITE" id="PS50928">
    <property type="entry name" value="ABC_TM1"/>
    <property type="match status" value="1"/>
</dbReference>
<evidence type="ECO:0000259" key="8">
    <source>
        <dbReference type="PROSITE" id="PS50928"/>
    </source>
</evidence>
<feature type="transmembrane region" description="Helical" evidence="7">
    <location>
        <begin position="366"/>
        <end position="385"/>
    </location>
</feature>
<dbReference type="AlphaFoldDB" id="A0A3P3XLH0"/>
<dbReference type="GO" id="GO:0055085">
    <property type="term" value="P:transmembrane transport"/>
    <property type="evidence" value="ECO:0007669"/>
    <property type="project" value="InterPro"/>
</dbReference>
<gene>
    <name evidence="9" type="ORF">SPIROBIBN47_50039</name>
</gene>
<feature type="transmembrane region" description="Helical" evidence="7">
    <location>
        <begin position="12"/>
        <end position="32"/>
    </location>
</feature>
<feature type="transmembrane region" description="Helical" evidence="7">
    <location>
        <begin position="467"/>
        <end position="492"/>
    </location>
</feature>
<organism evidence="9">
    <name type="scientific">uncultured spirochete</name>
    <dbReference type="NCBI Taxonomy" id="156406"/>
    <lineage>
        <taxon>Bacteria</taxon>
        <taxon>Pseudomonadati</taxon>
        <taxon>Spirochaetota</taxon>
        <taxon>Spirochaetia</taxon>
        <taxon>Spirochaetales</taxon>
        <taxon>environmental samples</taxon>
    </lineage>
</organism>
<dbReference type="Gene3D" id="1.10.3720.10">
    <property type="entry name" value="MetI-like"/>
    <property type="match status" value="1"/>
</dbReference>
<evidence type="ECO:0000256" key="1">
    <source>
        <dbReference type="ARBA" id="ARBA00004651"/>
    </source>
</evidence>
<sequence length="505" mass="57340">MRGFMKGYVLKRILQSLVSVFLVSTLTVFLVFSCIPRQLVFKGDQMLQKLANRPDEYQDYKFRTWESLGYLDYITMKEYAQSIYGNDSDQVSTALQSGSSFYERFRAELQAKRYTVEAQPVTGYLYAYKDIPTMTRVLRWYANLVQVDHPWRVKDPNNPDLKRGYYFTKDWSGMPALAASGTLYKYQIWIDGSFPFLHQNIIHLYMGRSYPTYDGIPVLEVIGMGQGRTARREVTTKVGGQEVTFYTSIDEHTLKYKPDLDRLDKNKFEDNYADGNNIYQDPSMLGISFRIGIMSLILSLGIGLTIGVVAAMRKDKMFDKVTMGYIVFISSIPTLLYIALFARFGMKILGLPDKFPFLGAQNFLSYILPTLSLSLGGIAGEALWIRRYMVDQMNADYVKFARSKGLTQGEVFFRHIVRNALIPIVHSIPMAVIGTLAGALITESFYAVPGMGKMFPSSISDYNNAMIIALTFIFTFVSVFAIFLGDILVTIVDPRISLAARKEAR</sequence>
<evidence type="ECO:0000256" key="5">
    <source>
        <dbReference type="ARBA" id="ARBA00022989"/>
    </source>
</evidence>
<name>A0A3P3XLH0_9SPIR</name>